<dbReference type="OrthoDB" id="408631at2759"/>
<evidence type="ECO:0000256" key="1">
    <source>
        <dbReference type="SAM" id="MobiDB-lite"/>
    </source>
</evidence>
<evidence type="ECO:0000313" key="3">
    <source>
        <dbReference type="Proteomes" id="UP000800038"/>
    </source>
</evidence>
<sequence length="809" mass="89949">MDDLLPSYESVMRRDPWILVAPYLPSETLCSAVLVCQKWHATFTPNLWGNPASHFGVQNDTVYVALTRFKRTLPYVRPSVRELTHTLQFPPAHAEIYEGPHAEWLRDCLEYLPRLQCLIVDGLPFFDHACLLSLRYSSLRWRSTRPTEFPVFSLRLLDASGCTNATSMGLAEALPHFPDLVSLDLSRTPASKDAAVLNTFRYLRNLRVLNLRGLGLKDTDFSVVVRSIGNRVRSLDVSDNHLTDSSAQLLLDRCLKETVVQRHDCRGPLAPVRHEQSGSDMDVFQTENLVGHLRKKLTGGFVGILAIEEARDVGITHLYLSRNAMTVEGISGLLRSKRLHVLDIGTLSNSSYTSDNMEPPSISILASVLSEYASAGLKYLRINYQVVTKKAPIKVVASPRAELSGGLAGYQPPKAHELEAIGTPASELDSEDTTVVELSGDFSYPLELPGSLSSLHPEDGVTYKRDKQNPIDPITPEPQDIKPYPSYAPEPVSVDPLLTPASPFPQSDENDQPTARGLLNLPACISPLTPVIDVPTLILSSTSSGRRQRGNSTYYIEDRGARLELRQSQESLLHPGMLPKMHTLVLTDVPTTATNQDIVSRLIQYIKDAAEEASIARERARHTYMLPPGRSRAIAEQEYARGLFALKRIVLEMAPPQARPKKISTSWRAYPTKSTTGDTDSETFWEAATHDFSFFKDEECGLPDLEPGRTLPLAAMSGLELAPSHMTTPSEPINDELGLGHFLDVVGEIGKFRRDKKIAYDDLVKMGKTEPEVEGYWPGDVTIFRKPVNADAGQLDCYGNRYESGWYYR</sequence>
<proteinExistence type="predicted"/>
<keyword evidence="3" id="KW-1185">Reference proteome</keyword>
<protein>
    <recommendedName>
        <fullName evidence="4">F-box domain-containing protein</fullName>
    </recommendedName>
</protein>
<organism evidence="2 3">
    <name type="scientific">Clathrospora elynae</name>
    <dbReference type="NCBI Taxonomy" id="706981"/>
    <lineage>
        <taxon>Eukaryota</taxon>
        <taxon>Fungi</taxon>
        <taxon>Dikarya</taxon>
        <taxon>Ascomycota</taxon>
        <taxon>Pezizomycotina</taxon>
        <taxon>Dothideomycetes</taxon>
        <taxon>Pleosporomycetidae</taxon>
        <taxon>Pleosporales</taxon>
        <taxon>Diademaceae</taxon>
        <taxon>Clathrospora</taxon>
    </lineage>
</organism>
<feature type="region of interest" description="Disordered" evidence="1">
    <location>
        <begin position="449"/>
        <end position="493"/>
    </location>
</feature>
<reference evidence="2" key="1">
    <citation type="journal article" date="2020" name="Stud. Mycol.">
        <title>101 Dothideomycetes genomes: a test case for predicting lifestyles and emergence of pathogens.</title>
        <authorList>
            <person name="Haridas S."/>
            <person name="Albert R."/>
            <person name="Binder M."/>
            <person name="Bloem J."/>
            <person name="Labutti K."/>
            <person name="Salamov A."/>
            <person name="Andreopoulos B."/>
            <person name="Baker S."/>
            <person name="Barry K."/>
            <person name="Bills G."/>
            <person name="Bluhm B."/>
            <person name="Cannon C."/>
            <person name="Castanera R."/>
            <person name="Culley D."/>
            <person name="Daum C."/>
            <person name="Ezra D."/>
            <person name="Gonzalez J."/>
            <person name="Henrissat B."/>
            <person name="Kuo A."/>
            <person name="Liang C."/>
            <person name="Lipzen A."/>
            <person name="Lutzoni F."/>
            <person name="Magnuson J."/>
            <person name="Mondo S."/>
            <person name="Nolan M."/>
            <person name="Ohm R."/>
            <person name="Pangilinan J."/>
            <person name="Park H.-J."/>
            <person name="Ramirez L."/>
            <person name="Alfaro M."/>
            <person name="Sun H."/>
            <person name="Tritt A."/>
            <person name="Yoshinaga Y."/>
            <person name="Zwiers L.-H."/>
            <person name="Turgeon B."/>
            <person name="Goodwin S."/>
            <person name="Spatafora J."/>
            <person name="Crous P."/>
            <person name="Grigoriev I."/>
        </authorList>
    </citation>
    <scope>NUCLEOTIDE SEQUENCE</scope>
    <source>
        <strain evidence="2">CBS 161.51</strain>
    </source>
</reference>
<dbReference type="AlphaFoldDB" id="A0A6A5SGD6"/>
<gene>
    <name evidence="2" type="ORF">EJ02DRAFT_457704</name>
</gene>
<evidence type="ECO:0000313" key="2">
    <source>
        <dbReference type="EMBL" id="KAF1938648.1"/>
    </source>
</evidence>
<dbReference type="SUPFAM" id="SSF52047">
    <property type="entry name" value="RNI-like"/>
    <property type="match status" value="1"/>
</dbReference>
<name>A0A6A5SGD6_9PLEO</name>
<evidence type="ECO:0008006" key="4">
    <source>
        <dbReference type="Google" id="ProtNLM"/>
    </source>
</evidence>
<dbReference type="InterPro" id="IPR032675">
    <property type="entry name" value="LRR_dom_sf"/>
</dbReference>
<feature type="compositionally biased region" description="Basic and acidic residues" evidence="1">
    <location>
        <begin position="456"/>
        <end position="469"/>
    </location>
</feature>
<dbReference type="Proteomes" id="UP000800038">
    <property type="component" value="Unassembled WGS sequence"/>
</dbReference>
<dbReference type="EMBL" id="ML976099">
    <property type="protein sequence ID" value="KAF1938648.1"/>
    <property type="molecule type" value="Genomic_DNA"/>
</dbReference>
<accession>A0A6A5SGD6</accession>
<dbReference type="Gene3D" id="3.80.10.10">
    <property type="entry name" value="Ribonuclease Inhibitor"/>
    <property type="match status" value="1"/>
</dbReference>